<keyword evidence="3" id="KW-0064">Aspartyl protease</keyword>
<accession>A0A5A7U9I0</accession>
<evidence type="ECO:0000256" key="7">
    <source>
        <dbReference type="ARBA" id="ARBA00022918"/>
    </source>
</evidence>
<feature type="domain" description="Tf2-1-like SH3-like" evidence="12">
    <location>
        <begin position="638"/>
        <end position="668"/>
    </location>
</feature>
<evidence type="ECO:0000256" key="8">
    <source>
        <dbReference type="ARBA" id="ARBA00022932"/>
    </source>
</evidence>
<evidence type="ECO:0000256" key="6">
    <source>
        <dbReference type="ARBA" id="ARBA00022908"/>
    </source>
</evidence>
<dbReference type="GO" id="GO:0003964">
    <property type="term" value="F:RNA-directed DNA polymerase activity"/>
    <property type="evidence" value="ECO:0007669"/>
    <property type="project" value="UniProtKB-KW"/>
</dbReference>
<keyword evidence="5" id="KW-0460">Magnesium</keyword>
<dbReference type="PANTHER" id="PTHR37984:SF5">
    <property type="entry name" value="PROTEIN NYNRIN-LIKE"/>
    <property type="match status" value="1"/>
</dbReference>
<keyword evidence="10" id="KW-0233">DNA recombination</keyword>
<dbReference type="Pfam" id="PF24626">
    <property type="entry name" value="SH3_Tf2-1"/>
    <property type="match status" value="1"/>
</dbReference>
<dbReference type="Gene3D" id="3.30.70.270">
    <property type="match status" value="2"/>
</dbReference>
<dbReference type="SUPFAM" id="SSF56672">
    <property type="entry name" value="DNA/RNA polymerases"/>
    <property type="match status" value="1"/>
</dbReference>
<keyword evidence="1" id="KW-0645">Protease</keyword>
<evidence type="ECO:0000259" key="11">
    <source>
        <dbReference type="Pfam" id="PF17921"/>
    </source>
</evidence>
<evidence type="ECO:0000256" key="9">
    <source>
        <dbReference type="ARBA" id="ARBA00023125"/>
    </source>
</evidence>
<evidence type="ECO:0000256" key="2">
    <source>
        <dbReference type="ARBA" id="ARBA00022723"/>
    </source>
</evidence>
<dbReference type="InterPro" id="IPR043502">
    <property type="entry name" value="DNA/RNA_pol_sf"/>
</dbReference>
<dbReference type="OrthoDB" id="1158383at2759"/>
<dbReference type="InterPro" id="IPR043128">
    <property type="entry name" value="Rev_trsase/Diguanyl_cyclase"/>
</dbReference>
<evidence type="ECO:0000256" key="1">
    <source>
        <dbReference type="ARBA" id="ARBA00022670"/>
    </source>
</evidence>
<evidence type="ECO:0000259" key="12">
    <source>
        <dbReference type="Pfam" id="PF24626"/>
    </source>
</evidence>
<dbReference type="GO" id="GO:0003887">
    <property type="term" value="F:DNA-directed DNA polymerase activity"/>
    <property type="evidence" value="ECO:0007669"/>
    <property type="project" value="UniProtKB-KW"/>
</dbReference>
<comment type="caution">
    <text evidence="13">The sequence shown here is derived from an EMBL/GenBank/DDBJ whole genome shotgun (WGS) entry which is preliminary data.</text>
</comment>
<gene>
    <name evidence="14" type="ORF">E5676_scaffold409G001860</name>
    <name evidence="13" type="ORF">E6C27_scaffold60G004900</name>
</gene>
<evidence type="ECO:0000256" key="3">
    <source>
        <dbReference type="ARBA" id="ARBA00022750"/>
    </source>
</evidence>
<dbReference type="Proteomes" id="UP000321947">
    <property type="component" value="Unassembled WGS sequence"/>
</dbReference>
<dbReference type="InterPro" id="IPR056924">
    <property type="entry name" value="SH3_Tf2-1"/>
</dbReference>
<evidence type="ECO:0000313" key="13">
    <source>
        <dbReference type="EMBL" id="KAA0052004.1"/>
    </source>
</evidence>
<dbReference type="Gene3D" id="1.10.340.70">
    <property type="match status" value="1"/>
</dbReference>
<dbReference type="Pfam" id="PF17921">
    <property type="entry name" value="Integrase_H2C2"/>
    <property type="match status" value="1"/>
</dbReference>
<evidence type="ECO:0000313" key="16">
    <source>
        <dbReference type="Proteomes" id="UP000321947"/>
    </source>
</evidence>
<dbReference type="GO" id="GO:0006310">
    <property type="term" value="P:DNA recombination"/>
    <property type="evidence" value="ECO:0007669"/>
    <property type="project" value="UniProtKB-KW"/>
</dbReference>
<keyword evidence="8" id="KW-0808">Transferase</keyword>
<keyword evidence="4" id="KW-0378">Hydrolase</keyword>
<keyword evidence="6" id="KW-0229">DNA integration</keyword>
<dbReference type="EMBL" id="SSTD01014204">
    <property type="protein sequence ID" value="TYK04555.1"/>
    <property type="molecule type" value="Genomic_DNA"/>
</dbReference>
<evidence type="ECO:0000256" key="10">
    <source>
        <dbReference type="ARBA" id="ARBA00023172"/>
    </source>
</evidence>
<evidence type="ECO:0000313" key="14">
    <source>
        <dbReference type="EMBL" id="TYK04555.1"/>
    </source>
</evidence>
<dbReference type="InterPro" id="IPR041588">
    <property type="entry name" value="Integrase_H2C2"/>
</dbReference>
<protein>
    <submittedName>
        <fullName evidence="13">Transposon Ty3-I Gag-Pol polyprotein</fullName>
    </submittedName>
</protein>
<evidence type="ECO:0000313" key="15">
    <source>
        <dbReference type="Proteomes" id="UP000321393"/>
    </source>
</evidence>
<dbReference type="GO" id="GO:0004190">
    <property type="term" value="F:aspartic-type endopeptidase activity"/>
    <property type="evidence" value="ECO:0007669"/>
    <property type="project" value="UniProtKB-KW"/>
</dbReference>
<dbReference type="PANTHER" id="PTHR37984">
    <property type="entry name" value="PROTEIN CBG26694"/>
    <property type="match status" value="1"/>
</dbReference>
<dbReference type="InterPro" id="IPR050951">
    <property type="entry name" value="Retrovirus_Pol_polyprotein"/>
</dbReference>
<sequence length="730" mass="84359">MHKSFKLTLVPRKTLLHGTTGNEQFAGAAQKIDSADAEVWLNMLEKCFDVMDCHEERTYCEAKRDKFLGLKQGALSMVEYECKYIELSRYADVIVASELDRCRRFERGLHSEIRTPVTTIGKWSNFSQLVETALRVEQSITEGKSTVELKEGTNSARQKRVVGRPSQQGKVYAMTQQVAKNAPDVITNRMLKPLSEELVIYTPVGDALLVNEVLRDCEEGSDLRKPGVAELVFKSERKMIISTSLISALKAEKLLRKGTSPISLAPYRMAPSEFKELKLNNVTICNKYPLLRVDDLIDQLRGATIFSEIDLRSGYHQLKVRESDIPKIAFRTRKSHKEHLRIVLRMLCERQLYPKFNKCEFWLKQERSASAIEVRSFLGLAGYYRRFVENFSRITLPSIALTKKNGKEYVTYCDALRQRLDRVLMQEGKHRKSGDVIYSMRSAHFTDHKSLKYIFDQKELNLRQKRWLELIKDYDCTIEYHPGKANIVVDALSRKSRLPKSVLCGIRVPLLKIVRRQSKDINLQKKLGKSKQGLEAEFKLRVDGVIVKQGKLCVPDISSTKIYRTLKKTYWWPGIKQEIAKYVEKCLVCQQLKGSWDTHLSLMEFAYNNNYRSSIGMAPFEALDGMPCKTLACWNEVERVVPGAYKLELPVELTQIHDVFNVSILRKYIPDPSHMLKRQLVELREDLSYDEEAVRILDRKEQVLMNKAIPLVKVLWRYHGVEETTWEPED</sequence>
<dbReference type="Gene3D" id="3.10.10.10">
    <property type="entry name" value="HIV Type 1 Reverse Transcriptase, subunit A, domain 1"/>
    <property type="match status" value="1"/>
</dbReference>
<reference evidence="15 16" key="1">
    <citation type="submission" date="2019-08" db="EMBL/GenBank/DDBJ databases">
        <title>Draft genome sequences of two oriental melons (Cucumis melo L. var makuwa).</title>
        <authorList>
            <person name="Kwon S.-Y."/>
        </authorList>
    </citation>
    <scope>NUCLEOTIDE SEQUENCE [LARGE SCALE GENOMIC DNA]</scope>
    <source>
        <strain evidence="16">cv. Chang Bougi</strain>
        <strain evidence="15">cv. SW 3</strain>
        <tissue evidence="13">Leaf</tissue>
    </source>
</reference>
<keyword evidence="2" id="KW-0479">Metal-binding</keyword>
<dbReference type="Proteomes" id="UP000321393">
    <property type="component" value="Unassembled WGS sequence"/>
</dbReference>
<organism evidence="13 15">
    <name type="scientific">Cucumis melo var. makuwa</name>
    <name type="common">Oriental melon</name>
    <dbReference type="NCBI Taxonomy" id="1194695"/>
    <lineage>
        <taxon>Eukaryota</taxon>
        <taxon>Viridiplantae</taxon>
        <taxon>Streptophyta</taxon>
        <taxon>Embryophyta</taxon>
        <taxon>Tracheophyta</taxon>
        <taxon>Spermatophyta</taxon>
        <taxon>Magnoliopsida</taxon>
        <taxon>eudicotyledons</taxon>
        <taxon>Gunneridae</taxon>
        <taxon>Pentapetalae</taxon>
        <taxon>rosids</taxon>
        <taxon>fabids</taxon>
        <taxon>Cucurbitales</taxon>
        <taxon>Cucurbitaceae</taxon>
        <taxon>Benincaseae</taxon>
        <taxon>Cucumis</taxon>
    </lineage>
</organism>
<keyword evidence="9" id="KW-0238">DNA-binding</keyword>
<keyword evidence="8" id="KW-0239">DNA-directed DNA polymerase</keyword>
<keyword evidence="7" id="KW-0695">RNA-directed DNA polymerase</keyword>
<dbReference type="GO" id="GO:0003677">
    <property type="term" value="F:DNA binding"/>
    <property type="evidence" value="ECO:0007669"/>
    <property type="project" value="UniProtKB-KW"/>
</dbReference>
<dbReference type="GO" id="GO:0046872">
    <property type="term" value="F:metal ion binding"/>
    <property type="evidence" value="ECO:0007669"/>
    <property type="project" value="UniProtKB-KW"/>
</dbReference>
<keyword evidence="8" id="KW-0548">Nucleotidyltransferase</keyword>
<evidence type="ECO:0000256" key="5">
    <source>
        <dbReference type="ARBA" id="ARBA00022842"/>
    </source>
</evidence>
<dbReference type="AlphaFoldDB" id="A0A5A7U9I0"/>
<feature type="domain" description="Integrase zinc-binding" evidence="11">
    <location>
        <begin position="560"/>
        <end position="593"/>
    </location>
</feature>
<evidence type="ECO:0000256" key="4">
    <source>
        <dbReference type="ARBA" id="ARBA00022801"/>
    </source>
</evidence>
<proteinExistence type="predicted"/>
<dbReference type="GO" id="GO:0006508">
    <property type="term" value="P:proteolysis"/>
    <property type="evidence" value="ECO:0007669"/>
    <property type="project" value="UniProtKB-KW"/>
</dbReference>
<dbReference type="GO" id="GO:0015074">
    <property type="term" value="P:DNA integration"/>
    <property type="evidence" value="ECO:0007669"/>
    <property type="project" value="UniProtKB-KW"/>
</dbReference>
<dbReference type="EMBL" id="SSTE01011134">
    <property type="protein sequence ID" value="KAA0052004.1"/>
    <property type="molecule type" value="Genomic_DNA"/>
</dbReference>
<name>A0A5A7U9I0_CUCMM</name>